<dbReference type="EMBL" id="BJNY01000020">
    <property type="protein sequence ID" value="GED07462.1"/>
    <property type="molecule type" value="Genomic_DNA"/>
</dbReference>
<feature type="transmembrane region" description="Helical" evidence="5">
    <location>
        <begin position="301"/>
        <end position="321"/>
    </location>
</feature>
<organism evidence="7 8">
    <name type="scientific">Glutamicibacter uratoxydans</name>
    <name type="common">Arthrobacter uratoxydans</name>
    <dbReference type="NCBI Taxonomy" id="43667"/>
    <lineage>
        <taxon>Bacteria</taxon>
        <taxon>Bacillati</taxon>
        <taxon>Actinomycetota</taxon>
        <taxon>Actinomycetes</taxon>
        <taxon>Micrococcales</taxon>
        <taxon>Micrococcaceae</taxon>
        <taxon>Glutamicibacter</taxon>
    </lineage>
</organism>
<keyword evidence="4 5" id="KW-0472">Membrane</keyword>
<comment type="subcellular location">
    <subcellularLocation>
        <location evidence="1">Membrane</location>
        <topology evidence="1">Multi-pass membrane protein</topology>
    </subcellularLocation>
</comment>
<feature type="transmembrane region" description="Helical" evidence="5">
    <location>
        <begin position="128"/>
        <end position="146"/>
    </location>
</feature>
<protein>
    <submittedName>
        <fullName evidence="7">Putrescine importer</fullName>
    </submittedName>
</protein>
<dbReference type="InterPro" id="IPR050367">
    <property type="entry name" value="APC_superfamily"/>
</dbReference>
<feature type="transmembrane region" description="Helical" evidence="5">
    <location>
        <begin position="166"/>
        <end position="184"/>
    </location>
</feature>
<evidence type="ECO:0000256" key="5">
    <source>
        <dbReference type="SAM" id="Phobius"/>
    </source>
</evidence>
<dbReference type="PANTHER" id="PTHR42770:SF8">
    <property type="entry name" value="PUTRESCINE IMPORTER PUUP"/>
    <property type="match status" value="1"/>
</dbReference>
<dbReference type="PIRSF" id="PIRSF006060">
    <property type="entry name" value="AA_transporter"/>
    <property type="match status" value="1"/>
</dbReference>
<dbReference type="GO" id="GO:0016020">
    <property type="term" value="C:membrane"/>
    <property type="evidence" value="ECO:0007669"/>
    <property type="project" value="UniProtKB-SubCell"/>
</dbReference>
<keyword evidence="8" id="KW-1185">Reference proteome</keyword>
<dbReference type="InterPro" id="IPR004841">
    <property type="entry name" value="AA-permease/SLC12A_dom"/>
</dbReference>
<dbReference type="GO" id="GO:0055085">
    <property type="term" value="P:transmembrane transport"/>
    <property type="evidence" value="ECO:0007669"/>
    <property type="project" value="InterPro"/>
</dbReference>
<proteinExistence type="predicted"/>
<feature type="transmembrane region" description="Helical" evidence="5">
    <location>
        <begin position="327"/>
        <end position="348"/>
    </location>
</feature>
<feature type="transmembrane region" description="Helical" evidence="5">
    <location>
        <begin position="60"/>
        <end position="78"/>
    </location>
</feature>
<evidence type="ECO:0000256" key="1">
    <source>
        <dbReference type="ARBA" id="ARBA00004141"/>
    </source>
</evidence>
<keyword evidence="3 5" id="KW-1133">Transmembrane helix</keyword>
<feature type="transmembrane region" description="Helical" evidence="5">
    <location>
        <begin position="20"/>
        <end position="39"/>
    </location>
</feature>
<sequence>MGLLSVVAVYGSGTKLSNGHLPAAYLVAIIAMLFTAHSYGRMARYVPVTGSAYAYTARGFGPSIGFLTGWAMLLDYLFMPMVNFMLCGLYVNSLFAGIPVWAGTLGCMVLVAIFSVIGVAWVGRMNAFVAAASILVVITFVTLAVLNAPAVDLHTVLQPALPSDAGFGPIFAAAAVVAFAFLGFDGVSTLAEETKEPQKNIPRGVILATLGAGLCYFLFSLAGSLIMPDWTQIQNVDAAGTELMQKAGGDTLMVVFVVVNVLGLILCGTAAQMSVSRVLFAMGRDGLMPKALATLHPRFKTPYVAAGLVTLLCITALFLTLDQAVYMINFGALIAFAMVNLSAVKSLYVDRKLRGGMGTLRNLVMPLIGFAFVAWLWTQLSLLSFALGLAWLAVGVIVLVVRKRSGAQVHLALDDEPAPAAEQRLETSLI</sequence>
<comment type="caution">
    <text evidence="7">The sequence shown here is derived from an EMBL/GenBank/DDBJ whole genome shotgun (WGS) entry which is preliminary data.</text>
</comment>
<feature type="transmembrane region" description="Helical" evidence="5">
    <location>
        <begin position="98"/>
        <end position="121"/>
    </location>
</feature>
<accession>A0A4Y4DQ39</accession>
<reference evidence="7 8" key="1">
    <citation type="submission" date="2019-06" db="EMBL/GenBank/DDBJ databases">
        <title>Whole genome shotgun sequence of Glutamicibacter uratoxydans NBRC 15515.</title>
        <authorList>
            <person name="Hosoyama A."/>
            <person name="Uohara A."/>
            <person name="Ohji S."/>
            <person name="Ichikawa N."/>
        </authorList>
    </citation>
    <scope>NUCLEOTIDE SEQUENCE [LARGE SCALE GENOMIC DNA]</scope>
    <source>
        <strain evidence="7 8">NBRC 15515</strain>
    </source>
</reference>
<evidence type="ECO:0000256" key="2">
    <source>
        <dbReference type="ARBA" id="ARBA00022692"/>
    </source>
</evidence>
<dbReference type="Proteomes" id="UP000316612">
    <property type="component" value="Unassembled WGS sequence"/>
</dbReference>
<feature type="transmembrane region" description="Helical" evidence="5">
    <location>
        <begin position="383"/>
        <end position="401"/>
    </location>
</feature>
<feature type="transmembrane region" description="Helical" evidence="5">
    <location>
        <begin position="360"/>
        <end position="377"/>
    </location>
</feature>
<gene>
    <name evidence="7" type="ORF">AUR04nite_29940</name>
</gene>
<dbReference type="AlphaFoldDB" id="A0A4Y4DQ39"/>
<evidence type="ECO:0000313" key="7">
    <source>
        <dbReference type="EMBL" id="GED07462.1"/>
    </source>
</evidence>
<evidence type="ECO:0000313" key="8">
    <source>
        <dbReference type="Proteomes" id="UP000316612"/>
    </source>
</evidence>
<name>A0A4Y4DQ39_GLUUR</name>
<keyword evidence="2 5" id="KW-0812">Transmembrane</keyword>
<evidence type="ECO:0000256" key="3">
    <source>
        <dbReference type="ARBA" id="ARBA00022989"/>
    </source>
</evidence>
<feature type="transmembrane region" description="Helical" evidence="5">
    <location>
        <begin position="205"/>
        <end position="227"/>
    </location>
</feature>
<dbReference type="PANTHER" id="PTHR42770">
    <property type="entry name" value="AMINO ACID TRANSPORTER-RELATED"/>
    <property type="match status" value="1"/>
</dbReference>
<evidence type="ECO:0000259" key="6">
    <source>
        <dbReference type="Pfam" id="PF00324"/>
    </source>
</evidence>
<feature type="domain" description="Amino acid permease/ SLC12A" evidence="6">
    <location>
        <begin position="17"/>
        <end position="387"/>
    </location>
</feature>
<dbReference type="Pfam" id="PF00324">
    <property type="entry name" value="AA_permease"/>
    <property type="match status" value="1"/>
</dbReference>
<evidence type="ECO:0000256" key="4">
    <source>
        <dbReference type="ARBA" id="ARBA00023136"/>
    </source>
</evidence>
<dbReference type="Gene3D" id="1.20.1740.10">
    <property type="entry name" value="Amino acid/polyamine transporter I"/>
    <property type="match status" value="1"/>
</dbReference>
<feature type="transmembrane region" description="Helical" evidence="5">
    <location>
        <begin position="252"/>
        <end position="280"/>
    </location>
</feature>